<evidence type="ECO:0000313" key="2">
    <source>
        <dbReference type="Proteomes" id="UP000887574"/>
    </source>
</evidence>
<name>A0A915DJA3_9BILA</name>
<sequence>MSEENLRTPKQPSISTANSPLSSGSKCKQSSPALTVTPTTLAYSQSFIAKNLVPAAMRCASWSPGNECPEPPQCSPATGRQNSVSYVDSVYVQALCDQSDGGVESLASLRGPAINRSIEATPLVLSIDAVDENGTMVTANVNVSLSLSRSGLVNLKPVCVRLNGNQIWREKK</sequence>
<feature type="compositionally biased region" description="Polar residues" evidence="1">
    <location>
        <begin position="8"/>
        <end position="31"/>
    </location>
</feature>
<accession>A0A915DJA3</accession>
<dbReference type="Proteomes" id="UP000887574">
    <property type="component" value="Unplaced"/>
</dbReference>
<protein>
    <submittedName>
        <fullName evidence="3">Uncharacterized protein</fullName>
    </submittedName>
</protein>
<proteinExistence type="predicted"/>
<dbReference type="WBParaSite" id="jg20039">
    <property type="protein sequence ID" value="jg20039"/>
    <property type="gene ID" value="jg20039"/>
</dbReference>
<keyword evidence="2" id="KW-1185">Reference proteome</keyword>
<dbReference type="AlphaFoldDB" id="A0A915DJA3"/>
<feature type="region of interest" description="Disordered" evidence="1">
    <location>
        <begin position="1"/>
        <end position="31"/>
    </location>
</feature>
<reference evidence="3" key="1">
    <citation type="submission" date="2022-11" db="UniProtKB">
        <authorList>
            <consortium name="WormBaseParasite"/>
        </authorList>
    </citation>
    <scope>IDENTIFICATION</scope>
</reference>
<evidence type="ECO:0000256" key="1">
    <source>
        <dbReference type="SAM" id="MobiDB-lite"/>
    </source>
</evidence>
<evidence type="ECO:0000313" key="3">
    <source>
        <dbReference type="WBParaSite" id="jg20039"/>
    </source>
</evidence>
<organism evidence="2 3">
    <name type="scientific">Ditylenchus dipsaci</name>
    <dbReference type="NCBI Taxonomy" id="166011"/>
    <lineage>
        <taxon>Eukaryota</taxon>
        <taxon>Metazoa</taxon>
        <taxon>Ecdysozoa</taxon>
        <taxon>Nematoda</taxon>
        <taxon>Chromadorea</taxon>
        <taxon>Rhabditida</taxon>
        <taxon>Tylenchina</taxon>
        <taxon>Tylenchomorpha</taxon>
        <taxon>Sphaerularioidea</taxon>
        <taxon>Anguinidae</taxon>
        <taxon>Anguininae</taxon>
        <taxon>Ditylenchus</taxon>
    </lineage>
</organism>